<evidence type="ECO:0000313" key="4">
    <source>
        <dbReference type="Proteomes" id="UP000076394"/>
    </source>
</evidence>
<dbReference type="Proteomes" id="UP000249146">
    <property type="component" value="Unassembled WGS sequence"/>
</dbReference>
<gene>
    <name evidence="3" type="ORF">C1G86_0150</name>
    <name evidence="2" type="ORF">C1G87_0166</name>
    <name evidence="1" type="ORF">Dm11a5_0076</name>
</gene>
<evidence type="ECO:0000313" key="6">
    <source>
        <dbReference type="Proteomes" id="UP000249146"/>
    </source>
</evidence>
<name>A0A142V820_9CHLR</name>
<dbReference type="AlphaFoldDB" id="A0A142V820"/>
<dbReference type="EMBL" id="QGLC01000008">
    <property type="protein sequence ID" value="RAL69824.1"/>
    <property type="molecule type" value="Genomic_DNA"/>
</dbReference>
<dbReference type="Proteomes" id="UP000076394">
    <property type="component" value="Chromosome"/>
</dbReference>
<sequence length="39" mass="4617">MILGLNRKVKNISYIFTKDYKEIILLGVYLLIRQTGKFL</sequence>
<reference evidence="5 6" key="2">
    <citation type="submission" date="2018-05" db="EMBL/GenBank/DDBJ databases">
        <title>Draft genome sequences of Dehalococcoides mccartyi strains RC and KS.</title>
        <authorList>
            <person name="Higgins S.A."/>
            <person name="Padilla-Crespo E."/>
            <person name="Loeffler F.E."/>
        </authorList>
    </citation>
    <scope>NUCLEOTIDE SEQUENCE [LARGE SCALE GENOMIC DNA]</scope>
    <source>
        <strain evidence="3 5">KS</strain>
        <strain evidence="2 6">RC</strain>
    </source>
</reference>
<organism evidence="1 4">
    <name type="scientific">Dehalococcoides mccartyi</name>
    <dbReference type="NCBI Taxonomy" id="61435"/>
    <lineage>
        <taxon>Bacteria</taxon>
        <taxon>Bacillati</taxon>
        <taxon>Chloroflexota</taxon>
        <taxon>Dehalococcoidia</taxon>
        <taxon>Dehalococcoidales</taxon>
        <taxon>Dehalococcoidaceae</taxon>
        <taxon>Dehalococcoides</taxon>
    </lineage>
</organism>
<evidence type="ECO:0000313" key="3">
    <source>
        <dbReference type="EMBL" id="RAL70592.1"/>
    </source>
</evidence>
<protein>
    <submittedName>
        <fullName evidence="1">Uncharacterized protein</fullName>
    </submittedName>
</protein>
<dbReference type="EMBL" id="CP011127">
    <property type="protein sequence ID" value="AMU85908.1"/>
    <property type="molecule type" value="Genomic_DNA"/>
</dbReference>
<dbReference type="EMBL" id="QGLD01000008">
    <property type="protein sequence ID" value="RAL70592.1"/>
    <property type="molecule type" value="Genomic_DNA"/>
</dbReference>
<dbReference type="PATRIC" id="fig|61435.13.peg.114"/>
<proteinExistence type="predicted"/>
<accession>A0A142V820</accession>
<evidence type="ECO:0000313" key="1">
    <source>
        <dbReference type="EMBL" id="AMU85908.1"/>
    </source>
</evidence>
<evidence type="ECO:0000313" key="2">
    <source>
        <dbReference type="EMBL" id="RAL69824.1"/>
    </source>
</evidence>
<reference evidence="1 4" key="1">
    <citation type="submission" date="2015-03" db="EMBL/GenBank/DDBJ databases">
        <title>Genomic characterization of Dehalococcoides mccartyi strain 11a5, an unusal plasmid-containing chloroethene dechlorinator.</title>
        <authorList>
            <person name="Zhao S."/>
            <person name="Ding C."/>
            <person name="He J."/>
        </authorList>
    </citation>
    <scope>NUCLEOTIDE SEQUENCE [LARGE SCALE GENOMIC DNA]</scope>
    <source>
        <strain evidence="1 4">11a5</strain>
    </source>
</reference>
<dbReference type="Proteomes" id="UP000248786">
    <property type="component" value="Unassembled WGS sequence"/>
</dbReference>
<evidence type="ECO:0000313" key="5">
    <source>
        <dbReference type="Proteomes" id="UP000248786"/>
    </source>
</evidence>